<dbReference type="EMBL" id="JACHFK010000005">
    <property type="protein sequence ID" value="MBB5377007.1"/>
    <property type="molecule type" value="Genomic_DNA"/>
</dbReference>
<dbReference type="Pfam" id="PF02518">
    <property type="entry name" value="HATPase_c"/>
    <property type="match status" value="1"/>
</dbReference>
<evidence type="ECO:0000259" key="7">
    <source>
        <dbReference type="PROSITE" id="PS50112"/>
    </source>
</evidence>
<feature type="domain" description="PAS" evidence="7">
    <location>
        <begin position="16"/>
        <end position="86"/>
    </location>
</feature>
<dbReference type="InterPro" id="IPR003594">
    <property type="entry name" value="HATPase_dom"/>
</dbReference>
<comment type="catalytic activity">
    <reaction evidence="1">
        <text>ATP + protein L-histidine = ADP + protein N-phospho-L-histidine.</text>
        <dbReference type="EC" id="2.7.13.3"/>
    </reaction>
</comment>
<dbReference type="PROSITE" id="PS50112">
    <property type="entry name" value="PAS"/>
    <property type="match status" value="1"/>
</dbReference>
<dbReference type="Gene3D" id="3.30.565.10">
    <property type="entry name" value="Histidine kinase-like ATPase, C-terminal domain"/>
    <property type="match status" value="1"/>
</dbReference>
<dbReference type="PANTHER" id="PTHR42878:SF15">
    <property type="entry name" value="BACTERIOPHYTOCHROME"/>
    <property type="match status" value="1"/>
</dbReference>
<comment type="caution">
    <text evidence="9">The sequence shown here is derived from an EMBL/GenBank/DDBJ whole genome shotgun (WGS) entry which is preliminary data.</text>
</comment>
<proteinExistence type="predicted"/>
<keyword evidence="5" id="KW-0472">Membrane</keyword>
<evidence type="ECO:0000313" key="8">
    <source>
        <dbReference type="EMBL" id="GHF47008.1"/>
    </source>
</evidence>
<dbReference type="InterPro" id="IPR005467">
    <property type="entry name" value="His_kinase_dom"/>
</dbReference>
<protein>
    <recommendedName>
        <fullName evidence="2">histidine kinase</fullName>
        <ecNumber evidence="2">2.7.13.3</ecNumber>
    </recommendedName>
</protein>
<sequence length="380" mass="42013">MTDDSPSTRDLPVLHDEARDRGLFDRAPVGYVLLDQSGVILDANQRAEADLGLPRARLQGRRFCTFTRPPHDSTFLLFLRQAFSQPGPQRVELLLVRPDGASFHAQVEAWTEGPLCRMTLTDVSASRAAQEELLRVNAMLERRAEGQAAQVQVVTQELEAFVAAVMQQTTGPLRHIRAFTQVAHAEADGDPAERQRASQRVVEAADGLEASLRALAAFSSVSRQRLKFMPVDLNVVLAQVIRKLSPEWAGRGVQLTRDPLPVIRGDTATVQVILTQLLSNAFKATRAREGGRIHVGMRELEREVAVYVEDNGIGFNSRYRDRLFTIFGHLHRPEDFAGPGLGLALVQRLALRHGGRVWAEGRPGQGATFWVAFPRDPAGT</sequence>
<dbReference type="RefSeq" id="WP_184112131.1">
    <property type="nucleotide sequence ID" value="NZ_BNAJ01000005.1"/>
</dbReference>
<feature type="domain" description="Histidine kinase" evidence="6">
    <location>
        <begin position="164"/>
        <end position="377"/>
    </location>
</feature>
<keyword evidence="3" id="KW-0808">Transferase</keyword>
<evidence type="ECO:0000256" key="4">
    <source>
        <dbReference type="ARBA" id="ARBA00022777"/>
    </source>
</evidence>
<dbReference type="Proteomes" id="UP000619376">
    <property type="component" value="Unassembled WGS sequence"/>
</dbReference>
<dbReference type="InterPro" id="IPR035965">
    <property type="entry name" value="PAS-like_dom_sf"/>
</dbReference>
<dbReference type="GO" id="GO:0007234">
    <property type="term" value="P:osmosensory signaling via phosphorelay pathway"/>
    <property type="evidence" value="ECO:0007669"/>
    <property type="project" value="TreeGrafter"/>
</dbReference>
<evidence type="ECO:0000313" key="11">
    <source>
        <dbReference type="Proteomes" id="UP000619376"/>
    </source>
</evidence>
<dbReference type="CDD" id="cd00130">
    <property type="entry name" value="PAS"/>
    <property type="match status" value="1"/>
</dbReference>
<dbReference type="EMBL" id="BNAJ01000005">
    <property type="protein sequence ID" value="GHF47008.1"/>
    <property type="molecule type" value="Genomic_DNA"/>
</dbReference>
<dbReference type="Pfam" id="PF13426">
    <property type="entry name" value="PAS_9"/>
    <property type="match status" value="1"/>
</dbReference>
<dbReference type="PROSITE" id="PS50109">
    <property type="entry name" value="HIS_KIN"/>
    <property type="match status" value="1"/>
</dbReference>
<evidence type="ECO:0000313" key="9">
    <source>
        <dbReference type="EMBL" id="MBB5377007.1"/>
    </source>
</evidence>
<evidence type="ECO:0000256" key="2">
    <source>
        <dbReference type="ARBA" id="ARBA00012438"/>
    </source>
</evidence>
<dbReference type="InterPro" id="IPR004358">
    <property type="entry name" value="Sig_transdc_His_kin-like_C"/>
</dbReference>
<dbReference type="GO" id="GO:0000156">
    <property type="term" value="F:phosphorelay response regulator activity"/>
    <property type="evidence" value="ECO:0007669"/>
    <property type="project" value="TreeGrafter"/>
</dbReference>
<evidence type="ECO:0000256" key="3">
    <source>
        <dbReference type="ARBA" id="ARBA00022679"/>
    </source>
</evidence>
<dbReference type="EC" id="2.7.13.3" evidence="2"/>
<keyword evidence="11" id="KW-1185">Reference proteome</keyword>
<organism evidence="9 10">
    <name type="scientific">Deinococcus metalli</name>
    <dbReference type="NCBI Taxonomy" id="1141878"/>
    <lineage>
        <taxon>Bacteria</taxon>
        <taxon>Thermotogati</taxon>
        <taxon>Deinococcota</taxon>
        <taxon>Deinococci</taxon>
        <taxon>Deinococcales</taxon>
        <taxon>Deinococcaceae</taxon>
        <taxon>Deinococcus</taxon>
    </lineage>
</organism>
<dbReference type="GO" id="GO:0030295">
    <property type="term" value="F:protein kinase activator activity"/>
    <property type="evidence" value="ECO:0007669"/>
    <property type="project" value="TreeGrafter"/>
</dbReference>
<dbReference type="PRINTS" id="PR00344">
    <property type="entry name" value="BCTRLSENSOR"/>
</dbReference>
<keyword evidence="4" id="KW-0418">Kinase</keyword>
<evidence type="ECO:0000256" key="5">
    <source>
        <dbReference type="ARBA" id="ARBA00023136"/>
    </source>
</evidence>
<dbReference type="PANTHER" id="PTHR42878">
    <property type="entry name" value="TWO-COMPONENT HISTIDINE KINASE"/>
    <property type="match status" value="1"/>
</dbReference>
<reference evidence="11" key="2">
    <citation type="journal article" date="2019" name="Int. J. Syst. Evol. Microbiol.">
        <title>The Global Catalogue of Microorganisms (GCM) 10K type strain sequencing project: providing services to taxonomists for standard genome sequencing and annotation.</title>
        <authorList>
            <consortium name="The Broad Institute Genomics Platform"/>
            <consortium name="The Broad Institute Genome Sequencing Center for Infectious Disease"/>
            <person name="Wu L."/>
            <person name="Ma J."/>
        </authorList>
    </citation>
    <scope>NUCLEOTIDE SEQUENCE [LARGE SCALE GENOMIC DNA]</scope>
    <source>
        <strain evidence="11">CGMCC 1.18437</strain>
    </source>
</reference>
<dbReference type="InterPro" id="IPR000014">
    <property type="entry name" value="PAS"/>
</dbReference>
<name>A0A7W8KF23_9DEIO</name>
<dbReference type="Proteomes" id="UP000539473">
    <property type="component" value="Unassembled WGS sequence"/>
</dbReference>
<dbReference type="SUPFAM" id="SSF55785">
    <property type="entry name" value="PYP-like sensor domain (PAS domain)"/>
    <property type="match status" value="1"/>
</dbReference>
<dbReference type="GO" id="GO:0004673">
    <property type="term" value="F:protein histidine kinase activity"/>
    <property type="evidence" value="ECO:0007669"/>
    <property type="project" value="UniProtKB-EC"/>
</dbReference>
<reference evidence="9 10" key="3">
    <citation type="submission" date="2020-08" db="EMBL/GenBank/DDBJ databases">
        <title>Genomic Encyclopedia of Type Strains, Phase IV (KMG-IV): sequencing the most valuable type-strain genomes for metagenomic binning, comparative biology and taxonomic classification.</title>
        <authorList>
            <person name="Goeker M."/>
        </authorList>
    </citation>
    <scope>NUCLEOTIDE SEQUENCE [LARGE SCALE GENOMIC DNA]</scope>
    <source>
        <strain evidence="9 10">DSM 27521</strain>
    </source>
</reference>
<dbReference type="AlphaFoldDB" id="A0A7W8KF23"/>
<reference evidence="8" key="4">
    <citation type="submission" date="2024-05" db="EMBL/GenBank/DDBJ databases">
        <authorList>
            <person name="Sun Q."/>
            <person name="Zhou Y."/>
        </authorList>
    </citation>
    <scope>NUCLEOTIDE SEQUENCE</scope>
    <source>
        <strain evidence="8">CGMCC 1.18437</strain>
    </source>
</reference>
<evidence type="ECO:0000313" key="10">
    <source>
        <dbReference type="Proteomes" id="UP000539473"/>
    </source>
</evidence>
<reference evidence="8" key="1">
    <citation type="journal article" date="2014" name="Int. J. Syst. Evol. Microbiol.">
        <title>Complete genome of a new Firmicutes species belonging to the dominant human colonic microbiota ('Ruminococcus bicirculans') reveals two chromosomes and a selective capacity to utilize plant glucans.</title>
        <authorList>
            <consortium name="NISC Comparative Sequencing Program"/>
            <person name="Wegmann U."/>
            <person name="Louis P."/>
            <person name="Goesmann A."/>
            <person name="Henrissat B."/>
            <person name="Duncan S.H."/>
            <person name="Flint H.J."/>
        </authorList>
    </citation>
    <scope>NUCLEOTIDE SEQUENCE</scope>
    <source>
        <strain evidence="8">CGMCC 1.18437</strain>
    </source>
</reference>
<dbReference type="SMART" id="SM00387">
    <property type="entry name" value="HATPase_c"/>
    <property type="match status" value="1"/>
</dbReference>
<dbReference type="InterPro" id="IPR050351">
    <property type="entry name" value="BphY/WalK/GraS-like"/>
</dbReference>
<dbReference type="Gene3D" id="3.30.450.20">
    <property type="entry name" value="PAS domain"/>
    <property type="match status" value="1"/>
</dbReference>
<dbReference type="NCBIfam" id="TIGR00229">
    <property type="entry name" value="sensory_box"/>
    <property type="match status" value="1"/>
</dbReference>
<dbReference type="GO" id="GO:0016020">
    <property type="term" value="C:membrane"/>
    <property type="evidence" value="ECO:0007669"/>
    <property type="project" value="UniProtKB-SubCell"/>
</dbReference>
<evidence type="ECO:0000256" key="1">
    <source>
        <dbReference type="ARBA" id="ARBA00000085"/>
    </source>
</evidence>
<evidence type="ECO:0000259" key="6">
    <source>
        <dbReference type="PROSITE" id="PS50109"/>
    </source>
</evidence>
<accession>A0A7W8KF23</accession>
<dbReference type="InterPro" id="IPR036890">
    <property type="entry name" value="HATPase_C_sf"/>
</dbReference>
<gene>
    <name evidence="8" type="ORF">GCM10017781_24360</name>
    <name evidence="9" type="ORF">HNQ07_002471</name>
</gene>
<dbReference type="SMART" id="SM00091">
    <property type="entry name" value="PAS"/>
    <property type="match status" value="1"/>
</dbReference>
<dbReference type="SUPFAM" id="SSF55874">
    <property type="entry name" value="ATPase domain of HSP90 chaperone/DNA topoisomerase II/histidine kinase"/>
    <property type="match status" value="1"/>
</dbReference>